<dbReference type="AlphaFoldDB" id="A0A8X6QJ26"/>
<dbReference type="EMBL" id="BMAW01126330">
    <property type="protein sequence ID" value="GFU16291.1"/>
    <property type="molecule type" value="Genomic_DNA"/>
</dbReference>
<keyword evidence="2" id="KW-1185">Reference proteome</keyword>
<comment type="caution">
    <text evidence="1">The sequence shown here is derived from an EMBL/GenBank/DDBJ whole genome shotgun (WGS) entry which is preliminary data.</text>
</comment>
<accession>A0A8X6QJ26</accession>
<evidence type="ECO:0000313" key="1">
    <source>
        <dbReference type="EMBL" id="GFU16291.1"/>
    </source>
</evidence>
<protein>
    <submittedName>
        <fullName evidence="1">Uncharacterized protein</fullName>
    </submittedName>
</protein>
<dbReference type="Proteomes" id="UP000887013">
    <property type="component" value="Unassembled WGS sequence"/>
</dbReference>
<organism evidence="1 2">
    <name type="scientific">Nephila pilipes</name>
    <name type="common">Giant wood spider</name>
    <name type="synonym">Nephila maculata</name>
    <dbReference type="NCBI Taxonomy" id="299642"/>
    <lineage>
        <taxon>Eukaryota</taxon>
        <taxon>Metazoa</taxon>
        <taxon>Ecdysozoa</taxon>
        <taxon>Arthropoda</taxon>
        <taxon>Chelicerata</taxon>
        <taxon>Arachnida</taxon>
        <taxon>Araneae</taxon>
        <taxon>Araneomorphae</taxon>
        <taxon>Entelegynae</taxon>
        <taxon>Araneoidea</taxon>
        <taxon>Nephilidae</taxon>
        <taxon>Nephila</taxon>
    </lineage>
</organism>
<proteinExistence type="predicted"/>
<reference evidence="1" key="1">
    <citation type="submission" date="2020-08" db="EMBL/GenBank/DDBJ databases">
        <title>Multicomponent nature underlies the extraordinary mechanical properties of spider dragline silk.</title>
        <authorList>
            <person name="Kono N."/>
            <person name="Nakamura H."/>
            <person name="Mori M."/>
            <person name="Yoshida Y."/>
            <person name="Ohtoshi R."/>
            <person name="Malay A.D."/>
            <person name="Moran D.A.P."/>
            <person name="Tomita M."/>
            <person name="Numata K."/>
            <person name="Arakawa K."/>
        </authorList>
    </citation>
    <scope>NUCLEOTIDE SEQUENCE</scope>
</reference>
<sequence>MFCAYIKGLAKRQYAYGKRSAYCTNTAAYFFYSKWWFRYMACSESGGMCFGISKWHLAGYACAYQPAYLPMFCTASKMLRCKMSNKTEPYVLQL</sequence>
<gene>
    <name evidence="1" type="ORF">NPIL_64261</name>
</gene>
<evidence type="ECO:0000313" key="2">
    <source>
        <dbReference type="Proteomes" id="UP000887013"/>
    </source>
</evidence>
<name>A0A8X6QJ26_NEPPI</name>